<sequence>MKYVSVLATALLGLASTASAVPLEERAVQTVNLKFYAGPATYTMTIPADGQVHPTNHNDLNVNIIESSDYDIFRLCQFHYDPPASGTVTLVSSIAGNANQVFVGPPTPIKSVSCQGVCLTIYQDCYINGQFVAPCCNGYCAANKCRPWSPLY</sequence>
<gene>
    <name evidence="2" type="ORF">QBC42DRAFT_337523</name>
</gene>
<keyword evidence="3" id="KW-1185">Reference proteome</keyword>
<evidence type="ECO:0000256" key="1">
    <source>
        <dbReference type="SAM" id="SignalP"/>
    </source>
</evidence>
<dbReference type="EMBL" id="MU864958">
    <property type="protein sequence ID" value="KAK4463512.1"/>
    <property type="molecule type" value="Genomic_DNA"/>
</dbReference>
<comment type="caution">
    <text evidence="2">The sequence shown here is derived from an EMBL/GenBank/DDBJ whole genome shotgun (WGS) entry which is preliminary data.</text>
</comment>
<organism evidence="2 3">
    <name type="scientific">Cladorrhinum samala</name>
    <dbReference type="NCBI Taxonomy" id="585594"/>
    <lineage>
        <taxon>Eukaryota</taxon>
        <taxon>Fungi</taxon>
        <taxon>Dikarya</taxon>
        <taxon>Ascomycota</taxon>
        <taxon>Pezizomycotina</taxon>
        <taxon>Sordariomycetes</taxon>
        <taxon>Sordariomycetidae</taxon>
        <taxon>Sordariales</taxon>
        <taxon>Podosporaceae</taxon>
        <taxon>Cladorrhinum</taxon>
    </lineage>
</organism>
<name>A0AAV9HRV5_9PEZI</name>
<reference evidence="2" key="1">
    <citation type="journal article" date="2023" name="Mol. Phylogenet. Evol.">
        <title>Genome-scale phylogeny and comparative genomics of the fungal order Sordariales.</title>
        <authorList>
            <person name="Hensen N."/>
            <person name="Bonometti L."/>
            <person name="Westerberg I."/>
            <person name="Brannstrom I.O."/>
            <person name="Guillou S."/>
            <person name="Cros-Aarteil S."/>
            <person name="Calhoun S."/>
            <person name="Haridas S."/>
            <person name="Kuo A."/>
            <person name="Mondo S."/>
            <person name="Pangilinan J."/>
            <person name="Riley R."/>
            <person name="LaButti K."/>
            <person name="Andreopoulos B."/>
            <person name="Lipzen A."/>
            <person name="Chen C."/>
            <person name="Yan M."/>
            <person name="Daum C."/>
            <person name="Ng V."/>
            <person name="Clum A."/>
            <person name="Steindorff A."/>
            <person name="Ohm R.A."/>
            <person name="Martin F."/>
            <person name="Silar P."/>
            <person name="Natvig D.O."/>
            <person name="Lalanne C."/>
            <person name="Gautier V."/>
            <person name="Ament-Velasquez S.L."/>
            <person name="Kruys A."/>
            <person name="Hutchinson M.I."/>
            <person name="Powell A.J."/>
            <person name="Barry K."/>
            <person name="Miller A.N."/>
            <person name="Grigoriev I.V."/>
            <person name="Debuchy R."/>
            <person name="Gladieux P."/>
            <person name="Hiltunen Thoren M."/>
            <person name="Johannesson H."/>
        </authorList>
    </citation>
    <scope>NUCLEOTIDE SEQUENCE</scope>
    <source>
        <strain evidence="2">PSN324</strain>
    </source>
</reference>
<proteinExistence type="predicted"/>
<evidence type="ECO:0000313" key="2">
    <source>
        <dbReference type="EMBL" id="KAK4463512.1"/>
    </source>
</evidence>
<accession>A0AAV9HRV5</accession>
<dbReference type="Proteomes" id="UP001321749">
    <property type="component" value="Unassembled WGS sequence"/>
</dbReference>
<feature type="signal peptide" evidence="1">
    <location>
        <begin position="1"/>
        <end position="20"/>
    </location>
</feature>
<dbReference type="AlphaFoldDB" id="A0AAV9HRV5"/>
<evidence type="ECO:0000313" key="3">
    <source>
        <dbReference type="Proteomes" id="UP001321749"/>
    </source>
</evidence>
<feature type="chain" id="PRO_5043608826" evidence="1">
    <location>
        <begin position="21"/>
        <end position="152"/>
    </location>
</feature>
<keyword evidence="1" id="KW-0732">Signal</keyword>
<protein>
    <submittedName>
        <fullName evidence="2">Uncharacterized protein</fullName>
    </submittedName>
</protein>
<reference evidence="2" key="2">
    <citation type="submission" date="2023-06" db="EMBL/GenBank/DDBJ databases">
        <authorList>
            <consortium name="Lawrence Berkeley National Laboratory"/>
            <person name="Mondo S.J."/>
            <person name="Hensen N."/>
            <person name="Bonometti L."/>
            <person name="Westerberg I."/>
            <person name="Brannstrom I.O."/>
            <person name="Guillou S."/>
            <person name="Cros-Aarteil S."/>
            <person name="Calhoun S."/>
            <person name="Haridas S."/>
            <person name="Kuo A."/>
            <person name="Pangilinan J."/>
            <person name="Riley R."/>
            <person name="Labutti K."/>
            <person name="Andreopoulos B."/>
            <person name="Lipzen A."/>
            <person name="Chen C."/>
            <person name="Yanf M."/>
            <person name="Daum C."/>
            <person name="Ng V."/>
            <person name="Clum A."/>
            <person name="Steindorff A."/>
            <person name="Ohm R."/>
            <person name="Martin F."/>
            <person name="Silar P."/>
            <person name="Natvig D."/>
            <person name="Lalanne C."/>
            <person name="Gautier V."/>
            <person name="Ament-Velasquez S.L."/>
            <person name="Kruys A."/>
            <person name="Hutchinson M.I."/>
            <person name="Powell A.J."/>
            <person name="Barry K."/>
            <person name="Miller A.N."/>
            <person name="Grigoriev I.V."/>
            <person name="Debuchy R."/>
            <person name="Gladieux P."/>
            <person name="Thoren M.H."/>
            <person name="Johannesson H."/>
        </authorList>
    </citation>
    <scope>NUCLEOTIDE SEQUENCE</scope>
    <source>
        <strain evidence="2">PSN324</strain>
    </source>
</reference>